<dbReference type="InterPro" id="IPR043128">
    <property type="entry name" value="Rev_trsase/Diguanyl_cyclase"/>
</dbReference>
<gene>
    <name evidence="9" type="ORF">O181_099419</name>
</gene>
<name>A0A9Q3JD82_9BASI</name>
<dbReference type="EMBL" id="AVOT02068483">
    <property type="protein sequence ID" value="MBW0559704.1"/>
    <property type="molecule type" value="Genomic_DNA"/>
</dbReference>
<dbReference type="AlphaFoldDB" id="A0A9Q3JD82"/>
<dbReference type="CDD" id="cd09274">
    <property type="entry name" value="RNase_HI_RT_Ty3"/>
    <property type="match status" value="1"/>
</dbReference>
<evidence type="ECO:0000256" key="2">
    <source>
        <dbReference type="ARBA" id="ARBA00022695"/>
    </source>
</evidence>
<evidence type="ECO:0000256" key="6">
    <source>
        <dbReference type="ARBA" id="ARBA00022918"/>
    </source>
</evidence>
<keyword evidence="6" id="KW-0695">RNA-directed DNA polymerase</keyword>
<dbReference type="Gene3D" id="3.30.70.270">
    <property type="match status" value="1"/>
</dbReference>
<evidence type="ECO:0000256" key="3">
    <source>
        <dbReference type="ARBA" id="ARBA00022722"/>
    </source>
</evidence>
<protein>
    <recommendedName>
        <fullName evidence="11">Reverse transcriptase/retrotransposon-derived protein RNase H-like domain-containing protein</fullName>
    </recommendedName>
</protein>
<comment type="caution">
    <text evidence="9">The sequence shown here is derived from an EMBL/GenBank/DDBJ whole genome shotgun (WGS) entry which is preliminary data.</text>
</comment>
<evidence type="ECO:0000313" key="10">
    <source>
        <dbReference type="Proteomes" id="UP000765509"/>
    </source>
</evidence>
<dbReference type="InterPro" id="IPR041588">
    <property type="entry name" value="Integrase_H2C2"/>
</dbReference>
<dbReference type="InterPro" id="IPR043502">
    <property type="entry name" value="DNA/RNA_pol_sf"/>
</dbReference>
<keyword evidence="4" id="KW-0255">Endonuclease</keyword>
<keyword evidence="5" id="KW-0378">Hydrolase</keyword>
<evidence type="ECO:0008006" key="11">
    <source>
        <dbReference type="Google" id="ProtNLM"/>
    </source>
</evidence>
<dbReference type="FunFam" id="1.10.340.70:FF:000001">
    <property type="entry name" value="Retrovirus-related Pol polyprotein from transposon gypsy-like Protein"/>
    <property type="match status" value="1"/>
</dbReference>
<evidence type="ECO:0000259" key="7">
    <source>
        <dbReference type="Pfam" id="PF17917"/>
    </source>
</evidence>
<dbReference type="PANTHER" id="PTHR37984">
    <property type="entry name" value="PROTEIN CBG26694"/>
    <property type="match status" value="1"/>
</dbReference>
<sequence length="397" mass="46149">LLQKPHQEFAHITSSLYKLCSKYVVFEITKERRDAYERIKHELTNAPVIILPDFELPFKLCIDAACSQGLGASLHQRQIVDGEPIEGVICYISRQLKDSEARYGATQTKFLCLVRALEKLHYYLEGAFFEVYTHCTALKSLLNMKTTNRHMLRWQTAIQEYRGSMTIIYKEGKSHTNADGFSRWPLDNVKSNPAYDPEFAANIPIHFMEIDRKKTFRFSEWATESGIFDSENTDSEGTETPILGISSSELHNEFFSAVLKSYAKHKQCGILIKLLQQKYRNPDLESQLEEPCLRAYKDNKFFLVDGLLYHRETHTSALTVVDRDHISLILQECHDCPYMGHMSENRTKKRGASTAWWLKWEQELSEYINTCERCQKVNRKHGKKYGLLQHIEEPKHP</sequence>
<feature type="non-terminal residue" evidence="9">
    <location>
        <position position="1"/>
    </location>
</feature>
<keyword evidence="10" id="KW-1185">Reference proteome</keyword>
<feature type="domain" description="Integrase zinc-binding" evidence="8">
    <location>
        <begin position="321"/>
        <end position="379"/>
    </location>
</feature>
<feature type="domain" description="Reverse transcriptase RNase H-like" evidence="7">
    <location>
        <begin position="53"/>
        <end position="161"/>
    </location>
</feature>
<dbReference type="Pfam" id="PF17917">
    <property type="entry name" value="RT_RNaseH"/>
    <property type="match status" value="1"/>
</dbReference>
<organism evidence="9 10">
    <name type="scientific">Austropuccinia psidii MF-1</name>
    <dbReference type="NCBI Taxonomy" id="1389203"/>
    <lineage>
        <taxon>Eukaryota</taxon>
        <taxon>Fungi</taxon>
        <taxon>Dikarya</taxon>
        <taxon>Basidiomycota</taxon>
        <taxon>Pucciniomycotina</taxon>
        <taxon>Pucciniomycetes</taxon>
        <taxon>Pucciniales</taxon>
        <taxon>Sphaerophragmiaceae</taxon>
        <taxon>Austropuccinia</taxon>
    </lineage>
</organism>
<dbReference type="InterPro" id="IPR050951">
    <property type="entry name" value="Retrovirus_Pol_polyprotein"/>
</dbReference>
<dbReference type="SUPFAM" id="SSF56672">
    <property type="entry name" value="DNA/RNA polymerases"/>
    <property type="match status" value="1"/>
</dbReference>
<dbReference type="Gene3D" id="1.10.340.70">
    <property type="match status" value="1"/>
</dbReference>
<keyword evidence="2" id="KW-0548">Nucleotidyltransferase</keyword>
<evidence type="ECO:0000256" key="5">
    <source>
        <dbReference type="ARBA" id="ARBA00022801"/>
    </source>
</evidence>
<dbReference type="Proteomes" id="UP000765509">
    <property type="component" value="Unassembled WGS sequence"/>
</dbReference>
<dbReference type="PANTHER" id="PTHR37984:SF5">
    <property type="entry name" value="PROTEIN NYNRIN-LIKE"/>
    <property type="match status" value="1"/>
</dbReference>
<dbReference type="GO" id="GO:0016787">
    <property type="term" value="F:hydrolase activity"/>
    <property type="evidence" value="ECO:0007669"/>
    <property type="project" value="UniProtKB-KW"/>
</dbReference>
<evidence type="ECO:0000256" key="4">
    <source>
        <dbReference type="ARBA" id="ARBA00022759"/>
    </source>
</evidence>
<dbReference type="Pfam" id="PF17921">
    <property type="entry name" value="Integrase_H2C2"/>
    <property type="match status" value="1"/>
</dbReference>
<dbReference type="GO" id="GO:0003964">
    <property type="term" value="F:RNA-directed DNA polymerase activity"/>
    <property type="evidence" value="ECO:0007669"/>
    <property type="project" value="UniProtKB-KW"/>
</dbReference>
<dbReference type="GO" id="GO:0004519">
    <property type="term" value="F:endonuclease activity"/>
    <property type="evidence" value="ECO:0007669"/>
    <property type="project" value="UniProtKB-KW"/>
</dbReference>
<dbReference type="InterPro" id="IPR041373">
    <property type="entry name" value="RT_RNaseH"/>
</dbReference>
<keyword evidence="3" id="KW-0540">Nuclease</keyword>
<accession>A0A9Q3JD82</accession>
<keyword evidence="1" id="KW-0808">Transferase</keyword>
<evidence type="ECO:0000313" key="9">
    <source>
        <dbReference type="EMBL" id="MBW0559704.1"/>
    </source>
</evidence>
<reference evidence="9" key="1">
    <citation type="submission" date="2021-03" db="EMBL/GenBank/DDBJ databases">
        <title>Draft genome sequence of rust myrtle Austropuccinia psidii MF-1, a brazilian biotype.</title>
        <authorList>
            <person name="Quecine M.C."/>
            <person name="Pachon D.M.R."/>
            <person name="Bonatelli M.L."/>
            <person name="Correr F.H."/>
            <person name="Franceschini L.M."/>
            <person name="Leite T.F."/>
            <person name="Margarido G.R.A."/>
            <person name="Almeida C.A."/>
            <person name="Ferrarezi J.A."/>
            <person name="Labate C.A."/>
        </authorList>
    </citation>
    <scope>NUCLEOTIDE SEQUENCE</scope>
    <source>
        <strain evidence="9">MF-1</strain>
    </source>
</reference>
<evidence type="ECO:0000256" key="1">
    <source>
        <dbReference type="ARBA" id="ARBA00022679"/>
    </source>
</evidence>
<evidence type="ECO:0000259" key="8">
    <source>
        <dbReference type="Pfam" id="PF17921"/>
    </source>
</evidence>
<proteinExistence type="predicted"/>